<proteinExistence type="predicted"/>
<dbReference type="SUPFAM" id="SSF48371">
    <property type="entry name" value="ARM repeat"/>
    <property type="match status" value="1"/>
</dbReference>
<protein>
    <recommendedName>
        <fullName evidence="1">DUF6896 domain-containing protein</fullName>
    </recommendedName>
</protein>
<sequence length="495" mass="57199">MQPLSQELIQRLQAASDDTMPLKEFITVWLDRPWPLTPWASWTLFSLIRHRPRQEFVSRILQERLGVDQLELAKRGYGAHPEGDNRGPVPGLPEWEYYLHGCGCCLTHQQTGTEIDVDFYDETADWFDLFFYQGFLKSLRQPELWEARVLALHASIDTVQFAFDELQKQEFLEENPEHHACRLSFEITDLIPLLESLTKRHAEPETMLRLAAVIGDSPLVQQLLDTTDIPPEVTAHARRVTAAREQFLQDQYDLKKNQSLALQSLQENQSPDLDDFLKQALKSDNSSTLDTALDIITVTGDSCWCPLVSEVLQRVSFLGSADEFPRPEKWAQSLEFLLRQDYEFDRTIEFLSHVPKYALGEVAAIALEFQPHLALKLFREALRSSIPHNRETAAAILALINQPWCQRELLQILNESTDQEATAESRAALKIIWHLQSKTDVENWERENPLQFESDEQITVVEAMLLKTPWYVEFEMEQWRDRVLPLREIIPPGAE</sequence>
<gene>
    <name evidence="2" type="ORF">Enr10x_59990</name>
</gene>
<evidence type="ECO:0000313" key="2">
    <source>
        <dbReference type="EMBL" id="QDT30631.1"/>
    </source>
</evidence>
<dbReference type="Proteomes" id="UP000315647">
    <property type="component" value="Chromosome"/>
</dbReference>
<dbReference type="EMBL" id="CP037421">
    <property type="protein sequence ID" value="QDT30631.1"/>
    <property type="molecule type" value="Genomic_DNA"/>
</dbReference>
<keyword evidence="3" id="KW-1185">Reference proteome</keyword>
<dbReference type="RefSeq" id="WP_145452511.1">
    <property type="nucleotide sequence ID" value="NZ_CP037421.1"/>
</dbReference>
<accession>A0A517QG77</accession>
<evidence type="ECO:0000259" key="1">
    <source>
        <dbReference type="Pfam" id="PF21837"/>
    </source>
</evidence>
<dbReference type="Pfam" id="PF21837">
    <property type="entry name" value="DUF6896"/>
    <property type="match status" value="1"/>
</dbReference>
<organism evidence="2 3">
    <name type="scientific">Gimesia panareensis</name>
    <dbReference type="NCBI Taxonomy" id="2527978"/>
    <lineage>
        <taxon>Bacteria</taxon>
        <taxon>Pseudomonadati</taxon>
        <taxon>Planctomycetota</taxon>
        <taxon>Planctomycetia</taxon>
        <taxon>Planctomycetales</taxon>
        <taxon>Planctomycetaceae</taxon>
        <taxon>Gimesia</taxon>
    </lineage>
</organism>
<feature type="domain" description="DUF6896" evidence="1">
    <location>
        <begin position="81"/>
        <end position="175"/>
    </location>
</feature>
<name>A0A517QG77_9PLAN</name>
<evidence type="ECO:0000313" key="3">
    <source>
        <dbReference type="Proteomes" id="UP000315647"/>
    </source>
</evidence>
<reference evidence="2 3" key="1">
    <citation type="submission" date="2019-03" db="EMBL/GenBank/DDBJ databases">
        <title>Deep-cultivation of Planctomycetes and their phenomic and genomic characterization uncovers novel biology.</title>
        <authorList>
            <person name="Wiegand S."/>
            <person name="Jogler M."/>
            <person name="Boedeker C."/>
            <person name="Pinto D."/>
            <person name="Vollmers J."/>
            <person name="Rivas-Marin E."/>
            <person name="Kohn T."/>
            <person name="Peeters S.H."/>
            <person name="Heuer A."/>
            <person name="Rast P."/>
            <person name="Oberbeckmann S."/>
            <person name="Bunk B."/>
            <person name="Jeske O."/>
            <person name="Meyerdierks A."/>
            <person name="Storesund J.E."/>
            <person name="Kallscheuer N."/>
            <person name="Luecker S."/>
            <person name="Lage O.M."/>
            <person name="Pohl T."/>
            <person name="Merkel B.J."/>
            <person name="Hornburger P."/>
            <person name="Mueller R.-W."/>
            <person name="Bruemmer F."/>
            <person name="Labrenz M."/>
            <person name="Spormann A.M."/>
            <person name="Op den Camp H."/>
            <person name="Overmann J."/>
            <person name="Amann R."/>
            <person name="Jetten M.S.M."/>
            <person name="Mascher T."/>
            <person name="Medema M.H."/>
            <person name="Devos D.P."/>
            <person name="Kaster A.-K."/>
            <person name="Ovreas L."/>
            <person name="Rohde M."/>
            <person name="Galperin M.Y."/>
            <person name="Jogler C."/>
        </authorList>
    </citation>
    <scope>NUCLEOTIDE SEQUENCE [LARGE SCALE GENOMIC DNA]</scope>
    <source>
        <strain evidence="2 3">Enr10</strain>
    </source>
</reference>
<dbReference type="InterPro" id="IPR054191">
    <property type="entry name" value="DUF6896"/>
</dbReference>
<dbReference type="AlphaFoldDB" id="A0A517QG77"/>
<dbReference type="InterPro" id="IPR016024">
    <property type="entry name" value="ARM-type_fold"/>
</dbReference>